<feature type="binding site" evidence="6">
    <location>
        <position position="55"/>
    </location>
    <ligand>
        <name>Na(+)</name>
        <dbReference type="ChEBI" id="CHEBI:29101"/>
        <label>1</label>
    </ligand>
</feature>
<dbReference type="PANTHER" id="PTHR11616">
    <property type="entry name" value="SODIUM/CHLORIDE DEPENDENT TRANSPORTER"/>
    <property type="match status" value="1"/>
</dbReference>
<reference evidence="9" key="1">
    <citation type="submission" date="2024-06" db="UniProtKB">
        <authorList>
            <consortium name="RefSeq"/>
        </authorList>
    </citation>
    <scope>NUCLEOTIDE SEQUENCE [LARGE SCALE GENOMIC DNA]</scope>
    <source>
        <strain evidence="9">J_2021</strain>
    </source>
</reference>
<keyword evidence="7" id="KW-1015">Disulfide bond</keyword>
<dbReference type="KEGG" id="xla:108712271"/>
<dbReference type="RefSeq" id="XP_041443969.1">
    <property type="nucleotide sequence ID" value="XM_041588035.1"/>
</dbReference>
<dbReference type="OMA" id="RFPTWAE"/>
<keyword evidence="3 8" id="KW-0812">Transmembrane</keyword>
<feature type="binding site" evidence="6">
    <location>
        <position position="298"/>
    </location>
    <ligand>
        <name>Na(+)</name>
        <dbReference type="ChEBI" id="CHEBI:29101"/>
        <label>1</label>
    </ligand>
</feature>
<evidence type="ECO:0000313" key="9">
    <source>
        <dbReference type="Proteomes" id="UP000186698"/>
    </source>
</evidence>
<keyword evidence="5" id="KW-0472">Membrane</keyword>
<dbReference type="InterPro" id="IPR037272">
    <property type="entry name" value="SNS_sf"/>
</dbReference>
<dbReference type="AlphaFoldDB" id="A0A1L8GRD2"/>
<sequence length="634" mass="71375">MKRYQEQHLKQPIIPDLLMSPSDRDDTELDIEYPEDRGNWSGKLDFLLSCIGYCVGLGNVWRFPYRAYTNGGGAFLIPYFIMLAICGIPLFFMELSLGQFSSLGPLAVWKISPLFKGVGMGMLLIVALVAIYYNMIIAYVLFYLFASLSSNLPWEHCGNWWNTDLCLDHHVMRASNSALTINISNTVSPSEEYWSRYVLHIQGSSGIGDPGQIRWNLCLCLLLSWTIVYLCILKGVKSSGKVVYFTATFPYIILVMLLIRGVTLEGAWIGIKFYLTPQFEHLLSSKVWIEAALQIFYSLGVGFGGLLTFASYNTFHQNIYRDTFIVTLGNAFTSILAGFAIFSVLGYMSQELGVPVDQVAKAGPGLAFVVYPQAMTMLPLSPFWSFLFFFMLLTLGLDSQFAFMETIVTAITDEFPYYLRPKKAVFSAVICIVLFLLGLILTTDGGMYWLVLLDDYSAGFGLLVIVITFSLSVSRVYGIKNFCRDIQMMLGFKPGFYFKACWIFLSPVTLICLLGYSILKYQPSQYGTYQFPLWSEALGILMGLLSCMMIPIGMLVAILKEEGSLWERIRQASRPAMDWGPSLEENRTGMYVNTLAGSQSPKPLMVHMRKYGGITSYENTAIEVDKEIEEESMM</sequence>
<dbReference type="PANTHER" id="PTHR11616:SF231">
    <property type="entry name" value="SODIUM-DEPENDENT PROLINE TRANSPORTER"/>
    <property type="match status" value="1"/>
</dbReference>
<dbReference type="PROSITE" id="PS00610">
    <property type="entry name" value="NA_NEUROTRAN_SYMP_1"/>
    <property type="match status" value="1"/>
</dbReference>
<feature type="binding site" evidence="6">
    <location>
        <position position="52"/>
    </location>
    <ligand>
        <name>Na(+)</name>
        <dbReference type="ChEBI" id="CHEBI:29101"/>
        <label>1</label>
    </ligand>
</feature>
<dbReference type="PaxDb" id="8355-A0A1L8GRD2"/>
<evidence type="ECO:0000256" key="7">
    <source>
        <dbReference type="PIRSR" id="PIRSR600175-2"/>
    </source>
</evidence>
<dbReference type="PRINTS" id="PR00176">
    <property type="entry name" value="NANEUSMPORT"/>
</dbReference>
<dbReference type="PROSITE" id="PS00754">
    <property type="entry name" value="NA_NEUROTRAN_SYMP_2"/>
    <property type="match status" value="1"/>
</dbReference>
<name>A0A1L8GRD2_XENLA</name>
<keyword evidence="6" id="KW-0479">Metal-binding</keyword>
<feature type="disulfide bond" evidence="7">
    <location>
        <begin position="157"/>
        <end position="166"/>
    </location>
</feature>
<evidence type="ECO:0000256" key="8">
    <source>
        <dbReference type="RuleBase" id="RU003732"/>
    </source>
</evidence>
<feature type="binding site" evidence="6">
    <location>
        <position position="398"/>
    </location>
    <ligand>
        <name>Na(+)</name>
        <dbReference type="ChEBI" id="CHEBI:29101"/>
        <label>1</label>
    </ligand>
</feature>
<feature type="binding site" evidence="6">
    <location>
        <position position="399"/>
    </location>
    <ligand>
        <name>Na(+)</name>
        <dbReference type="ChEBI" id="CHEBI:29101"/>
        <label>1</label>
    </ligand>
</feature>
<proteinExistence type="inferred from homology"/>
<dbReference type="GO" id="GO:0005886">
    <property type="term" value="C:plasma membrane"/>
    <property type="evidence" value="ECO:0000318"/>
    <property type="project" value="GO_Central"/>
</dbReference>
<keyword evidence="9" id="KW-1185">Reference proteome</keyword>
<dbReference type="GO" id="GO:0015824">
    <property type="term" value="P:proline transport"/>
    <property type="evidence" value="ECO:0000318"/>
    <property type="project" value="GO_Central"/>
</dbReference>
<feature type="binding site" evidence="6">
    <location>
        <position position="330"/>
    </location>
    <ligand>
        <name>Na(+)</name>
        <dbReference type="ChEBI" id="CHEBI:29101"/>
        <label>1</label>
    </ligand>
</feature>
<keyword evidence="6" id="KW-0915">Sodium</keyword>
<dbReference type="SUPFAM" id="SSF161070">
    <property type="entry name" value="SNF-like"/>
    <property type="match status" value="1"/>
</dbReference>
<dbReference type="GeneID" id="108712271"/>
<keyword evidence="4" id="KW-1133">Transmembrane helix</keyword>
<dbReference type="OrthoDB" id="6581954at2759"/>
<evidence type="ECO:0000256" key="2">
    <source>
        <dbReference type="ARBA" id="ARBA00022448"/>
    </source>
</evidence>
<feature type="binding site" evidence="6">
    <location>
        <position position="395"/>
    </location>
    <ligand>
        <name>Na(+)</name>
        <dbReference type="ChEBI" id="CHEBI:29101"/>
        <label>1</label>
    </ligand>
</feature>
<comment type="subcellular location">
    <subcellularLocation>
        <location evidence="1">Membrane</location>
        <topology evidence="1">Multi-pass membrane protein</topology>
    </subcellularLocation>
</comment>
<keyword evidence="8" id="KW-0769">Symport</keyword>
<dbReference type="GO" id="GO:0005298">
    <property type="term" value="F:proline:sodium symporter activity"/>
    <property type="evidence" value="ECO:0000318"/>
    <property type="project" value="GO_Central"/>
</dbReference>
<comment type="similarity">
    <text evidence="8">Belongs to the sodium:neurotransmitter symporter (SNF) (TC 2.A.22) family.</text>
</comment>
<dbReference type="Pfam" id="PF00209">
    <property type="entry name" value="SNF"/>
    <property type="match status" value="1"/>
</dbReference>
<dbReference type="GO" id="GO:0046872">
    <property type="term" value="F:metal ion binding"/>
    <property type="evidence" value="ECO:0007669"/>
    <property type="project" value="UniProtKB-KW"/>
</dbReference>
<evidence type="ECO:0000256" key="3">
    <source>
        <dbReference type="ARBA" id="ARBA00022692"/>
    </source>
</evidence>
<dbReference type="CTD" id="108712271"/>
<dbReference type="GO" id="GO:0035725">
    <property type="term" value="P:sodium ion transmembrane transport"/>
    <property type="evidence" value="ECO:0000318"/>
    <property type="project" value="GO_Central"/>
</dbReference>
<evidence type="ECO:0000256" key="4">
    <source>
        <dbReference type="ARBA" id="ARBA00022989"/>
    </source>
</evidence>
<feature type="binding site" evidence="6">
    <location>
        <position position="59"/>
    </location>
    <ligand>
        <name>Na(+)</name>
        <dbReference type="ChEBI" id="CHEBI:29101"/>
        <label>1</label>
    </ligand>
</feature>
<reference evidence="10" key="2">
    <citation type="submission" date="2025-08" db="UniProtKB">
        <authorList>
            <consortium name="RefSeq"/>
        </authorList>
    </citation>
    <scope>IDENTIFICATION</scope>
    <source>
        <strain evidence="10">J_2021</strain>
        <tissue evidence="10">Erythrocytes</tissue>
    </source>
</reference>
<dbReference type="STRING" id="8355.A0A1L8GRD2"/>
<organism evidence="9 10">
    <name type="scientific">Xenopus laevis</name>
    <name type="common">African clawed frog</name>
    <dbReference type="NCBI Taxonomy" id="8355"/>
    <lineage>
        <taxon>Eukaryota</taxon>
        <taxon>Metazoa</taxon>
        <taxon>Chordata</taxon>
        <taxon>Craniata</taxon>
        <taxon>Vertebrata</taxon>
        <taxon>Euteleostomi</taxon>
        <taxon>Amphibia</taxon>
        <taxon>Batrachia</taxon>
        <taxon>Anura</taxon>
        <taxon>Pipoidea</taxon>
        <taxon>Pipidae</taxon>
        <taxon>Xenopodinae</taxon>
        <taxon>Xenopus</taxon>
        <taxon>Xenopus</taxon>
    </lineage>
</organism>
<gene>
    <name evidence="10" type="primary">slc6a7.S</name>
</gene>
<dbReference type="Proteomes" id="UP000186698">
    <property type="component" value="Chromosome 3S"/>
</dbReference>
<evidence type="ECO:0000256" key="5">
    <source>
        <dbReference type="ARBA" id="ARBA00023136"/>
    </source>
</evidence>
<keyword evidence="2 8" id="KW-0813">Transport</keyword>
<accession>A0A1L8GRD2</accession>
<protein>
    <recommendedName>
        <fullName evidence="8">Transporter</fullName>
    </recommendedName>
</protein>
<dbReference type="PROSITE" id="PS50267">
    <property type="entry name" value="NA_NEUROTRAN_SYMP_3"/>
    <property type="match status" value="1"/>
</dbReference>
<evidence type="ECO:0000256" key="6">
    <source>
        <dbReference type="PIRSR" id="PIRSR600175-1"/>
    </source>
</evidence>
<evidence type="ECO:0000256" key="1">
    <source>
        <dbReference type="ARBA" id="ARBA00004141"/>
    </source>
</evidence>
<evidence type="ECO:0000313" key="10">
    <source>
        <dbReference type="RefSeq" id="XP_041443969.1"/>
    </source>
</evidence>
<dbReference type="GO" id="GO:1903804">
    <property type="term" value="P:glycine import across plasma membrane"/>
    <property type="evidence" value="ECO:0000318"/>
    <property type="project" value="GO_Central"/>
</dbReference>
<dbReference type="InterPro" id="IPR000175">
    <property type="entry name" value="Na/ntran_symport"/>
</dbReference>